<evidence type="ECO:0000313" key="2">
    <source>
        <dbReference type="EMBL" id="OCK83058.1"/>
    </source>
</evidence>
<evidence type="ECO:0000313" key="3">
    <source>
        <dbReference type="Proteomes" id="UP000250266"/>
    </source>
</evidence>
<feature type="region of interest" description="Disordered" evidence="1">
    <location>
        <begin position="57"/>
        <end position="83"/>
    </location>
</feature>
<proteinExistence type="predicted"/>
<organism evidence="2 3">
    <name type="scientific">Lepidopterella palustris CBS 459.81</name>
    <dbReference type="NCBI Taxonomy" id="1314670"/>
    <lineage>
        <taxon>Eukaryota</taxon>
        <taxon>Fungi</taxon>
        <taxon>Dikarya</taxon>
        <taxon>Ascomycota</taxon>
        <taxon>Pezizomycotina</taxon>
        <taxon>Dothideomycetes</taxon>
        <taxon>Pleosporomycetidae</taxon>
        <taxon>Mytilinidiales</taxon>
        <taxon>Argynnaceae</taxon>
        <taxon>Lepidopterella</taxon>
    </lineage>
</organism>
<dbReference type="AlphaFoldDB" id="A0A8E2JHV1"/>
<reference evidence="2 3" key="1">
    <citation type="journal article" date="2016" name="Nat. Commun.">
        <title>Ectomycorrhizal ecology is imprinted in the genome of the dominant symbiotic fungus Cenococcum geophilum.</title>
        <authorList>
            <consortium name="DOE Joint Genome Institute"/>
            <person name="Peter M."/>
            <person name="Kohler A."/>
            <person name="Ohm R.A."/>
            <person name="Kuo A."/>
            <person name="Krutzmann J."/>
            <person name="Morin E."/>
            <person name="Arend M."/>
            <person name="Barry K.W."/>
            <person name="Binder M."/>
            <person name="Choi C."/>
            <person name="Clum A."/>
            <person name="Copeland A."/>
            <person name="Grisel N."/>
            <person name="Haridas S."/>
            <person name="Kipfer T."/>
            <person name="LaButti K."/>
            <person name="Lindquist E."/>
            <person name="Lipzen A."/>
            <person name="Maire R."/>
            <person name="Meier B."/>
            <person name="Mihaltcheva S."/>
            <person name="Molinier V."/>
            <person name="Murat C."/>
            <person name="Poggeler S."/>
            <person name="Quandt C.A."/>
            <person name="Sperisen C."/>
            <person name="Tritt A."/>
            <person name="Tisserant E."/>
            <person name="Crous P.W."/>
            <person name="Henrissat B."/>
            <person name="Nehls U."/>
            <person name="Egli S."/>
            <person name="Spatafora J.W."/>
            <person name="Grigoriev I.V."/>
            <person name="Martin F.M."/>
        </authorList>
    </citation>
    <scope>NUCLEOTIDE SEQUENCE [LARGE SCALE GENOMIC DNA]</scope>
    <source>
        <strain evidence="2 3">CBS 459.81</strain>
    </source>
</reference>
<name>A0A8E2JHV1_9PEZI</name>
<gene>
    <name evidence="2" type="ORF">K432DRAFT_196339</name>
</gene>
<protein>
    <submittedName>
        <fullName evidence="2">Uncharacterized protein</fullName>
    </submittedName>
</protein>
<dbReference type="EMBL" id="KV744870">
    <property type="protein sequence ID" value="OCK83058.1"/>
    <property type="molecule type" value="Genomic_DNA"/>
</dbReference>
<sequence length="220" mass="23828">MNIPRAGHSRWCDLVRKMQVGLIGWGNPSGFSFSRRDDVHSSRAVDNLRRTSVIFEDQSPGLPGIDPEAQPSGPARHLSRKLPSARQPSAVRVAFSCFLLKHVPCCIALSTAVQDRPQLLNHASSCQRLQSLQAGCFVSTTEVPPVACCVARNILRQGSWPLAVAASMGRGGMQVSRDCFDRSSHAGNVSWSDETVKSARPASINGDKSKSSRRGGYSWG</sequence>
<evidence type="ECO:0000256" key="1">
    <source>
        <dbReference type="SAM" id="MobiDB-lite"/>
    </source>
</evidence>
<feature type="region of interest" description="Disordered" evidence="1">
    <location>
        <begin position="187"/>
        <end position="220"/>
    </location>
</feature>
<accession>A0A8E2JHV1</accession>
<keyword evidence="3" id="KW-1185">Reference proteome</keyword>
<dbReference type="Proteomes" id="UP000250266">
    <property type="component" value="Unassembled WGS sequence"/>
</dbReference>